<evidence type="ECO:0000256" key="1">
    <source>
        <dbReference type="SAM" id="MobiDB-lite"/>
    </source>
</evidence>
<organism evidence="2 3">
    <name type="scientific">Oxytricha trifallax</name>
    <dbReference type="NCBI Taxonomy" id="1172189"/>
    <lineage>
        <taxon>Eukaryota</taxon>
        <taxon>Sar</taxon>
        <taxon>Alveolata</taxon>
        <taxon>Ciliophora</taxon>
        <taxon>Intramacronucleata</taxon>
        <taxon>Spirotrichea</taxon>
        <taxon>Stichotrichia</taxon>
        <taxon>Sporadotrichida</taxon>
        <taxon>Oxytrichidae</taxon>
        <taxon>Oxytrichinae</taxon>
        <taxon>Oxytricha</taxon>
    </lineage>
</organism>
<dbReference type="Proteomes" id="UP000053232">
    <property type="component" value="Unassembled WGS sequence"/>
</dbReference>
<keyword evidence="3" id="KW-1185">Reference proteome</keyword>
<feature type="compositionally biased region" description="Basic and acidic residues" evidence="1">
    <location>
        <begin position="30"/>
        <end position="47"/>
    </location>
</feature>
<proteinExistence type="predicted"/>
<protein>
    <submittedName>
        <fullName evidence="2">Uncharacterized protein</fullName>
    </submittedName>
</protein>
<feature type="region of interest" description="Disordered" evidence="1">
    <location>
        <begin position="15"/>
        <end position="47"/>
    </location>
</feature>
<dbReference type="EMBL" id="ARYC01004301">
    <property type="protein sequence ID" value="KEJ82788.1"/>
    <property type="molecule type" value="Genomic_DNA"/>
</dbReference>
<evidence type="ECO:0000313" key="2">
    <source>
        <dbReference type="EMBL" id="KEJ82788.1"/>
    </source>
</evidence>
<reference evidence="3" key="1">
    <citation type="journal article" date="2014" name="Cell">
        <title>The Architecture of a Scrambled Genome Reveals Massive Levels of Genomic Rearrangement during Development.</title>
        <authorList>
            <person name="Chen X."/>
            <person name="Bracht J.R."/>
            <person name="Goldman A.D."/>
            <person name="Dolzhenko E."/>
            <person name="Clay D.M."/>
            <person name="Swart E.C."/>
            <person name="Perlman D.H."/>
            <person name="Doak T.G."/>
            <person name="Stuart A."/>
            <person name="Amemiya C.T."/>
            <person name="Sebra R.P."/>
            <person name="Landweber L.F."/>
        </authorList>
    </citation>
    <scope>NUCLEOTIDE SEQUENCE [LARGE SCALE GENOMIC DNA]</scope>
    <source>
        <strain evidence="3">JRB310</strain>
    </source>
</reference>
<accession>A0A073HXN6</accession>
<sequence length="212" mass="25101">MSILTTTINFFSSNQKEKLRDEQGGMSDLQRTKEKKQEENKQHKQQEIDSGAKIELKICLQNVRGLSSKLKKDQVMREIEIRQPDFLRLQRLIGLNSEDIIQTQLARNGGVLTMNSGQYEMKTIKTLRQLLAWNMLNVGGFPQHIITIYILPYVNQEVKELQNRLKYMQKYIYIYIYDLIYQTEVQQTEDHSYGRLQLPLQRNRQGIKRIYT</sequence>
<name>A0A073HXN6_9SPIT</name>
<dbReference type="AlphaFoldDB" id="A0A073HXN6"/>
<gene>
    <name evidence="2" type="ORF">OXYTRIMIC_491</name>
</gene>
<comment type="caution">
    <text evidence="2">The sequence shown here is derived from an EMBL/GenBank/DDBJ whole genome shotgun (WGS) entry which is preliminary data.</text>
</comment>
<evidence type="ECO:0000313" key="3">
    <source>
        <dbReference type="Proteomes" id="UP000053232"/>
    </source>
</evidence>